<dbReference type="EMBL" id="ALBS01000261">
    <property type="protein sequence ID" value="EJT47234.1"/>
    <property type="molecule type" value="Genomic_DNA"/>
</dbReference>
<protein>
    <recommendedName>
        <fullName evidence="12">Dynactin subunit 4</fullName>
    </recommendedName>
</protein>
<keyword evidence="4" id="KW-0963">Cytoplasm</keyword>
<feature type="region of interest" description="Disordered" evidence="14">
    <location>
        <begin position="336"/>
        <end position="369"/>
    </location>
</feature>
<dbReference type="GeneID" id="25987605"/>
<reference evidence="15 16" key="1">
    <citation type="journal article" date="2012" name="Eukaryot. Cell">
        <title>Draft genome sequence of CBS 2479, the standard type strain of Trichosporon asahii.</title>
        <authorList>
            <person name="Yang R.Y."/>
            <person name="Li H.T."/>
            <person name="Zhu H."/>
            <person name="Zhou G.P."/>
            <person name="Wang M."/>
            <person name="Wang L."/>
        </authorList>
    </citation>
    <scope>NUCLEOTIDE SEQUENCE [LARGE SCALE GENOMIC DNA]</scope>
    <source>
        <strain evidence="16">ATCC 90039 / CBS 2479 / JCM 2466 / KCTC 7840 / NCYC 2677 / UAMH 7654</strain>
    </source>
</reference>
<keyword evidence="10" id="KW-0206">Cytoskeleton</keyword>
<proteinExistence type="inferred from homology"/>
<dbReference type="PANTHER" id="PTHR13034:SF2">
    <property type="entry name" value="DYNACTIN SUBUNIT 4"/>
    <property type="match status" value="1"/>
</dbReference>
<evidence type="ECO:0000256" key="5">
    <source>
        <dbReference type="ARBA" id="ARBA00022499"/>
    </source>
</evidence>
<evidence type="ECO:0000256" key="12">
    <source>
        <dbReference type="ARBA" id="ARBA00034864"/>
    </source>
</evidence>
<dbReference type="OrthoDB" id="283815at2759"/>
<evidence type="ECO:0000256" key="13">
    <source>
        <dbReference type="ARBA" id="ARBA00093507"/>
    </source>
</evidence>
<evidence type="ECO:0000256" key="4">
    <source>
        <dbReference type="ARBA" id="ARBA00022490"/>
    </source>
</evidence>
<dbReference type="HOGENOM" id="CLU_023311_0_0_1"/>
<name>J6ERT6_TRIAS</name>
<keyword evidence="6" id="KW-0597">Phosphoprotein</keyword>
<evidence type="ECO:0000256" key="2">
    <source>
        <dbReference type="ARBA" id="ARBA00004529"/>
    </source>
</evidence>
<evidence type="ECO:0000256" key="14">
    <source>
        <dbReference type="SAM" id="MobiDB-lite"/>
    </source>
</evidence>
<dbReference type="GO" id="GO:0001725">
    <property type="term" value="C:stress fiber"/>
    <property type="evidence" value="ECO:0007669"/>
    <property type="project" value="UniProtKB-SubCell"/>
</dbReference>
<comment type="subunit">
    <text evidence="13">Subunit of dynactin, a multiprotein complex part of a tripartite complex with dynein and a adapter, such as BICDL1, BICD2 or HOOK3. The dynactin complex is built around ACTR1A/ACTB filament and consists of an actin-related filament composed of a shoulder domain, a pointed end and a barbed end. Its length is defined by its flexible shoulder domain. The soulder is composed of 2 DCTN1 subunits, 4 DCTN2 and 2 DCTN3. The 4 DCNT2 (via N-terminus) bind the ACTR1A filament and act as molecular rulers to determine the length. The pointed end is important for binding dynein-dynactin cargo adapters. Consists of 4 subunits: ACTR10, DCNT4, DCTN5 and DCTN6. The barbed end is composed of a CAPZA1:CAPZB heterodimers, which binds ACTR1A/ACTB filament and dynactin and stabilizes dynactin. Interacts with ATP7B, but not ATP7A, in a copper-dependent manner. Interacts with ANK2; this interaction is required for localization at costameres. Interacts with N4BP2L1.</text>
</comment>
<evidence type="ECO:0000256" key="3">
    <source>
        <dbReference type="ARBA" id="ARBA00004657"/>
    </source>
</evidence>
<dbReference type="VEuPathDB" id="FungiDB:A1Q1_04092"/>
<evidence type="ECO:0000256" key="1">
    <source>
        <dbReference type="ARBA" id="ARBA00004300"/>
    </source>
</evidence>
<dbReference type="KEGG" id="tasa:A1Q1_04092"/>
<dbReference type="RefSeq" id="XP_014177944.1">
    <property type="nucleotide sequence ID" value="XM_014322469.1"/>
</dbReference>
<evidence type="ECO:0000313" key="16">
    <source>
        <dbReference type="Proteomes" id="UP000002748"/>
    </source>
</evidence>
<keyword evidence="5" id="KW-1017">Isopeptide bond</keyword>
<dbReference type="InterPro" id="IPR008603">
    <property type="entry name" value="DCTN4"/>
</dbReference>
<feature type="region of interest" description="Disordered" evidence="14">
    <location>
        <begin position="201"/>
        <end position="221"/>
    </location>
</feature>
<keyword evidence="7" id="KW-0832">Ubl conjugation</keyword>
<comment type="caution">
    <text evidence="15">The sequence shown here is derived from an EMBL/GenBank/DDBJ whole genome shotgun (WGS) entry which is preliminary data.</text>
</comment>
<dbReference type="Pfam" id="PF05502">
    <property type="entry name" value="Dynactin_p62"/>
    <property type="match status" value="2"/>
</dbReference>
<evidence type="ECO:0000256" key="6">
    <source>
        <dbReference type="ARBA" id="ARBA00022553"/>
    </source>
</evidence>
<keyword evidence="8" id="KW-0007">Acetylation</keyword>
<accession>J6ERT6</accession>
<organism evidence="15 16">
    <name type="scientific">Trichosporon asahii var. asahii (strain ATCC 90039 / CBS 2479 / JCM 2466 / KCTC 7840 / NBRC 103889/ NCYC 2677 / UAMH 7654)</name>
    <name type="common">Yeast</name>
    <dbReference type="NCBI Taxonomy" id="1186058"/>
    <lineage>
        <taxon>Eukaryota</taxon>
        <taxon>Fungi</taxon>
        <taxon>Dikarya</taxon>
        <taxon>Basidiomycota</taxon>
        <taxon>Agaricomycotina</taxon>
        <taxon>Tremellomycetes</taxon>
        <taxon>Trichosporonales</taxon>
        <taxon>Trichosporonaceae</taxon>
        <taxon>Trichosporon</taxon>
    </lineage>
</organism>
<evidence type="ECO:0000313" key="15">
    <source>
        <dbReference type="EMBL" id="EJT47234.1"/>
    </source>
</evidence>
<dbReference type="PANTHER" id="PTHR13034">
    <property type="entry name" value="DYNACTIN P62 SUBUNIT"/>
    <property type="match status" value="1"/>
</dbReference>
<evidence type="ECO:0000256" key="9">
    <source>
        <dbReference type="ARBA" id="ARBA00023054"/>
    </source>
</evidence>
<dbReference type="GO" id="GO:0005869">
    <property type="term" value="C:dynactin complex"/>
    <property type="evidence" value="ECO:0007669"/>
    <property type="project" value="InterPro"/>
</dbReference>
<comment type="similarity">
    <text evidence="11">Belongs to the dynactin subunit 4 family.</text>
</comment>
<evidence type="ECO:0000256" key="11">
    <source>
        <dbReference type="ARBA" id="ARBA00034776"/>
    </source>
</evidence>
<evidence type="ECO:0000256" key="8">
    <source>
        <dbReference type="ARBA" id="ARBA00022990"/>
    </source>
</evidence>
<comment type="subcellular location">
    <subcellularLocation>
        <location evidence="1">Cytoplasm</location>
        <location evidence="1">Cytoskeleton</location>
        <location evidence="1">Microtubule organizing center</location>
        <location evidence="1">Centrosome</location>
    </subcellularLocation>
    <subcellularLocation>
        <location evidence="2">Cytoplasm</location>
        <location evidence="2">Cytoskeleton</location>
        <location evidence="2">Stress fiber</location>
    </subcellularLocation>
    <subcellularLocation>
        <location evidence="3">Cytoplasm</location>
        <location evidence="3">Myofibril</location>
    </subcellularLocation>
</comment>
<evidence type="ECO:0000256" key="7">
    <source>
        <dbReference type="ARBA" id="ARBA00022843"/>
    </source>
</evidence>
<dbReference type="AlphaFoldDB" id="J6ERT6"/>
<sequence>MVQNVTYHCPHLDTPRPPLAPSFASSSADLSELPSLYFCEECDAIRCSECISVEVASYYCPNCLFDVPTANVRADKNRCARSCFACPQCCVALSVLPSMKQDERGHHVGGAPYFFLCPSCKWSSHEIGWLFEKPSSLASQAVNVYPIPEEEQAEFDQLKDHLENYIQDTPSVNPKTGHSRRVPTRHIGKITQAAARALGRDVPGSPLARPKRRVAGDDKGRAGWDELGKYEAKHAWRSDEQGNGGSDIDALREMTGEDITPLDKRWEGAWAVPSTAKDAVPERIPLQAKLTKRCPSPTCRHILIQPDTKSVRMLIKMVASNYLPALELGRRRHRRGETVPAGMTEEDMERRRKDRRRARLAPGQEADQDMREPLKAGEVLAFTNPLYDPIQIRLSAPHQKHSIPPNHLIHIPTAHFTVGALKETFAYDDEDDDDSGGEDEFDDRKRLSLTRSTRAHPGASDVEKRGNVSKVGLELEVLPSAEEGPVEQFDLEVRFTYRADDAEGAKDKEPEYKTFTFWTRVHAGEVVPDYE</sequence>
<evidence type="ECO:0000256" key="10">
    <source>
        <dbReference type="ARBA" id="ARBA00023212"/>
    </source>
</evidence>
<gene>
    <name evidence="15" type="ORF">A1Q1_04092</name>
</gene>
<dbReference type="Proteomes" id="UP000002748">
    <property type="component" value="Unassembled WGS sequence"/>
</dbReference>
<keyword evidence="9" id="KW-0175">Coiled coil</keyword>